<gene>
    <name evidence="1" type="ORF">E3N88_28158</name>
</gene>
<dbReference type="EMBL" id="SZYD01000014">
    <property type="protein sequence ID" value="KAD4179567.1"/>
    <property type="molecule type" value="Genomic_DNA"/>
</dbReference>
<dbReference type="AlphaFoldDB" id="A0A5N6MZX0"/>
<keyword evidence="2" id="KW-1185">Reference proteome</keyword>
<comment type="caution">
    <text evidence="1">The sequence shown here is derived from an EMBL/GenBank/DDBJ whole genome shotgun (WGS) entry which is preliminary data.</text>
</comment>
<protein>
    <submittedName>
        <fullName evidence="1">Uncharacterized protein</fullName>
    </submittedName>
</protein>
<sequence length="97" mass="10917">MRQRSDEVWPVKRKGGQEKQQSDVLCICLLRNSLGVSGGDWHLNQEMSRLQTGRTRTIDKVPQCATTATSPPFRQLRTTLPFLDSKAPYPFGANVTN</sequence>
<accession>A0A5N6MZX0</accession>
<organism evidence="1 2">
    <name type="scientific">Mikania micrantha</name>
    <name type="common">bitter vine</name>
    <dbReference type="NCBI Taxonomy" id="192012"/>
    <lineage>
        <taxon>Eukaryota</taxon>
        <taxon>Viridiplantae</taxon>
        <taxon>Streptophyta</taxon>
        <taxon>Embryophyta</taxon>
        <taxon>Tracheophyta</taxon>
        <taxon>Spermatophyta</taxon>
        <taxon>Magnoliopsida</taxon>
        <taxon>eudicotyledons</taxon>
        <taxon>Gunneridae</taxon>
        <taxon>Pentapetalae</taxon>
        <taxon>asterids</taxon>
        <taxon>campanulids</taxon>
        <taxon>Asterales</taxon>
        <taxon>Asteraceae</taxon>
        <taxon>Asteroideae</taxon>
        <taxon>Heliantheae alliance</taxon>
        <taxon>Eupatorieae</taxon>
        <taxon>Mikania</taxon>
    </lineage>
</organism>
<evidence type="ECO:0000313" key="1">
    <source>
        <dbReference type="EMBL" id="KAD4179567.1"/>
    </source>
</evidence>
<name>A0A5N6MZX0_9ASTR</name>
<dbReference type="Proteomes" id="UP000326396">
    <property type="component" value="Linkage Group LG4"/>
</dbReference>
<proteinExistence type="predicted"/>
<evidence type="ECO:0000313" key="2">
    <source>
        <dbReference type="Proteomes" id="UP000326396"/>
    </source>
</evidence>
<reference evidence="1 2" key="1">
    <citation type="submission" date="2019-05" db="EMBL/GenBank/DDBJ databases">
        <title>Mikania micrantha, genome provides insights into the molecular mechanism of rapid growth.</title>
        <authorList>
            <person name="Liu B."/>
        </authorList>
    </citation>
    <scope>NUCLEOTIDE SEQUENCE [LARGE SCALE GENOMIC DNA]</scope>
    <source>
        <strain evidence="1">NLD-2019</strain>
        <tissue evidence="1">Leaf</tissue>
    </source>
</reference>